<keyword evidence="4" id="KW-1185">Reference proteome</keyword>
<dbReference type="AlphaFoldDB" id="A0A5J9U068"/>
<protein>
    <recommendedName>
        <fullName evidence="2">GIL1/IRKI C-terminal domain-containing protein</fullName>
    </recommendedName>
</protein>
<organism evidence="3 4">
    <name type="scientific">Eragrostis curvula</name>
    <name type="common">weeping love grass</name>
    <dbReference type="NCBI Taxonomy" id="38414"/>
    <lineage>
        <taxon>Eukaryota</taxon>
        <taxon>Viridiplantae</taxon>
        <taxon>Streptophyta</taxon>
        <taxon>Embryophyta</taxon>
        <taxon>Tracheophyta</taxon>
        <taxon>Spermatophyta</taxon>
        <taxon>Magnoliopsida</taxon>
        <taxon>Liliopsida</taxon>
        <taxon>Poales</taxon>
        <taxon>Poaceae</taxon>
        <taxon>PACMAD clade</taxon>
        <taxon>Chloridoideae</taxon>
        <taxon>Eragrostideae</taxon>
        <taxon>Eragrostidinae</taxon>
        <taxon>Eragrostis</taxon>
    </lineage>
</organism>
<evidence type="ECO:0000256" key="1">
    <source>
        <dbReference type="SAM" id="MobiDB-lite"/>
    </source>
</evidence>
<dbReference type="Proteomes" id="UP000324897">
    <property type="component" value="Chromosome 7"/>
</dbReference>
<sequence length="271" mass="29950">MGDPKARSPGSDLLEVEGARTLDAWTRLIAGSPAGWRPSQTTRSIQQCSHAIAKVNHLQKKKKDSARRTEQTEESENCTGSEDLVTTCIETNYTNKDIGLTLDRRRFFEEFAELKSFPAATFLDATSGGSQRWGAFREFLRERYLSLVHERMETAFFGLADQRAAVMATAGDGGASSPRTAWFGEFAEMARRVWLLHCLFCAFDGAASVFQARPGSRFSEVYMESVSGDDDEATSPAAGHLAVGFTVVPGFKVGQTVLQCRVYLSRPDRRP</sequence>
<evidence type="ECO:0000313" key="4">
    <source>
        <dbReference type="Proteomes" id="UP000324897"/>
    </source>
</evidence>
<name>A0A5J9U068_9POAL</name>
<dbReference type="GO" id="GO:0009639">
    <property type="term" value="P:response to red or far red light"/>
    <property type="evidence" value="ECO:0007669"/>
    <property type="project" value="InterPro"/>
</dbReference>
<dbReference type="Pfam" id="PF24994">
    <property type="entry name" value="GIL1_IRKI_C"/>
    <property type="match status" value="1"/>
</dbReference>
<dbReference type="EMBL" id="RWGY01000029">
    <property type="protein sequence ID" value="TVU17029.1"/>
    <property type="molecule type" value="Genomic_DNA"/>
</dbReference>
<evidence type="ECO:0000313" key="3">
    <source>
        <dbReference type="EMBL" id="TVU17029.1"/>
    </source>
</evidence>
<evidence type="ECO:0000259" key="2">
    <source>
        <dbReference type="Pfam" id="PF24994"/>
    </source>
</evidence>
<dbReference type="InterPro" id="IPR040225">
    <property type="entry name" value="GIL1-like"/>
</dbReference>
<feature type="domain" description="GIL1/IRKI C-terminal" evidence="2">
    <location>
        <begin position="209"/>
        <end position="263"/>
    </location>
</feature>
<accession>A0A5J9U068</accession>
<feature type="region of interest" description="Disordered" evidence="1">
    <location>
        <begin position="59"/>
        <end position="79"/>
    </location>
</feature>
<comment type="caution">
    <text evidence="3">The sequence shown here is derived from an EMBL/GenBank/DDBJ whole genome shotgun (WGS) entry which is preliminary data.</text>
</comment>
<reference evidence="3 4" key="1">
    <citation type="journal article" date="2019" name="Sci. Rep.">
        <title>A high-quality genome of Eragrostis curvula grass provides insights into Poaceae evolution and supports new strategies to enhance forage quality.</title>
        <authorList>
            <person name="Carballo J."/>
            <person name="Santos B.A.C.M."/>
            <person name="Zappacosta D."/>
            <person name="Garbus I."/>
            <person name="Selva J.P."/>
            <person name="Gallo C.A."/>
            <person name="Diaz A."/>
            <person name="Albertini E."/>
            <person name="Caccamo M."/>
            <person name="Echenique V."/>
        </authorList>
    </citation>
    <scope>NUCLEOTIDE SEQUENCE [LARGE SCALE GENOMIC DNA]</scope>
    <source>
        <strain evidence="4">cv. Victoria</strain>
        <tissue evidence="3">Leaf</tissue>
    </source>
</reference>
<dbReference type="PANTHER" id="PTHR31161">
    <property type="entry name" value="PROTEIN GRAVITROPIC IN THE LIGHT 1"/>
    <property type="match status" value="1"/>
</dbReference>
<proteinExistence type="predicted"/>
<dbReference type="Gramene" id="TVU17029">
    <property type="protein sequence ID" value="TVU17029"/>
    <property type="gene ID" value="EJB05_33036"/>
</dbReference>
<dbReference type="InterPro" id="IPR056813">
    <property type="entry name" value="GIL1_IRKI_C"/>
</dbReference>
<dbReference type="GO" id="GO:0009959">
    <property type="term" value="P:negative gravitropism"/>
    <property type="evidence" value="ECO:0007669"/>
    <property type="project" value="InterPro"/>
</dbReference>
<gene>
    <name evidence="3" type="ORF">EJB05_33036</name>
</gene>
<dbReference type="OrthoDB" id="1915848at2759"/>
<feature type="non-terminal residue" evidence="3">
    <location>
        <position position="1"/>
    </location>
</feature>